<accession>A0A0G4GG93</accession>
<dbReference type="InterPro" id="IPR016616">
    <property type="entry name" value="Bardet-Biedl_syndrome_2_prot"/>
</dbReference>
<sequence>MCAQTITAGNGTLQGFKPCNPSGQICASDSLIKPVAQTERMAPWRTAFSFSLPHRLVDNPLLLTIGRFDGRHPSLVAATTPTQLLIHSTTQTAGGGVSLLNVGESVTCVDAGRLHPTLGRDWLLIGTAQQLRVYDVHENQDIFTVEVSDGASVVRCLPIAGHPAEGGNVLAIVGGNCSVLGFDDTGVEVFWTVTGDTVRTMAAGRVTANDAKPTSKLLIGTDDYAIRVYEREEALHEIAETEAVAQVVAIPDYGFAYLLDNHTYGVYAIASPTSPPTRVWRHKKGGSGGGGRAVVAICVMDVDGDGQNELICGCVS</sequence>
<evidence type="ECO:0008006" key="5">
    <source>
        <dbReference type="Google" id="ProtNLM"/>
    </source>
</evidence>
<dbReference type="InterPro" id="IPR011047">
    <property type="entry name" value="Quinoprotein_ADH-like_sf"/>
</dbReference>
<dbReference type="GO" id="GO:1905515">
    <property type="term" value="P:non-motile cilium assembly"/>
    <property type="evidence" value="ECO:0007669"/>
    <property type="project" value="InterPro"/>
</dbReference>
<dbReference type="InterPro" id="IPR029429">
    <property type="entry name" value="BBS2_Mid"/>
</dbReference>
<organism evidence="3 4">
    <name type="scientific">Vitrella brassicaformis (strain CCMP3155)</name>
    <dbReference type="NCBI Taxonomy" id="1169540"/>
    <lineage>
        <taxon>Eukaryota</taxon>
        <taxon>Sar</taxon>
        <taxon>Alveolata</taxon>
        <taxon>Colpodellida</taxon>
        <taxon>Vitrellaceae</taxon>
        <taxon>Vitrella</taxon>
    </lineage>
</organism>
<dbReference type="GO" id="GO:0036064">
    <property type="term" value="C:ciliary basal body"/>
    <property type="evidence" value="ECO:0007669"/>
    <property type="project" value="TreeGrafter"/>
</dbReference>
<dbReference type="GO" id="GO:0034464">
    <property type="term" value="C:BBSome"/>
    <property type="evidence" value="ECO:0007669"/>
    <property type="project" value="InterPro"/>
</dbReference>
<dbReference type="Pfam" id="PF14781">
    <property type="entry name" value="BBS2_N"/>
    <property type="match status" value="1"/>
</dbReference>
<dbReference type="InterPro" id="IPR015943">
    <property type="entry name" value="WD40/YVTN_repeat-like_dom_sf"/>
</dbReference>
<evidence type="ECO:0000313" key="4">
    <source>
        <dbReference type="Proteomes" id="UP000041254"/>
    </source>
</evidence>
<gene>
    <name evidence="3" type="ORF">Vbra_17744</name>
</gene>
<dbReference type="GO" id="GO:0016020">
    <property type="term" value="C:membrane"/>
    <property type="evidence" value="ECO:0007669"/>
    <property type="project" value="TreeGrafter"/>
</dbReference>
<feature type="domain" description="Ciliary BBSome complex subunit 2 middle region" evidence="2">
    <location>
        <begin position="211"/>
        <end position="314"/>
    </location>
</feature>
<name>A0A0G4GG93_VITBC</name>
<dbReference type="PANTHER" id="PTHR32465">
    <property type="entry name" value="BARDET-BIEDL SYNDROME 2 PROTEIN"/>
    <property type="match status" value="1"/>
</dbReference>
<dbReference type="Proteomes" id="UP000041254">
    <property type="component" value="Unassembled WGS sequence"/>
</dbReference>
<dbReference type="InParanoid" id="A0A0G4GG93"/>
<dbReference type="EMBL" id="CDMY01000656">
    <property type="protein sequence ID" value="CEM28644.1"/>
    <property type="molecule type" value="Genomic_DNA"/>
</dbReference>
<dbReference type="OrthoDB" id="2120021at2759"/>
<keyword evidence="4" id="KW-1185">Reference proteome</keyword>
<evidence type="ECO:0000259" key="1">
    <source>
        <dbReference type="Pfam" id="PF14781"/>
    </source>
</evidence>
<dbReference type="SUPFAM" id="SSF50998">
    <property type="entry name" value="Quinoprotein alcohol dehydrogenase-like"/>
    <property type="match status" value="1"/>
</dbReference>
<dbReference type="PANTHER" id="PTHR32465:SF0">
    <property type="entry name" value="BARDET-BIEDL SYNDROME 2 PROTEIN"/>
    <property type="match status" value="1"/>
</dbReference>
<evidence type="ECO:0000259" key="2">
    <source>
        <dbReference type="Pfam" id="PF14783"/>
    </source>
</evidence>
<dbReference type="Pfam" id="PF14783">
    <property type="entry name" value="BBS2_Mid"/>
    <property type="match status" value="1"/>
</dbReference>
<protein>
    <recommendedName>
        <fullName evidence="5">Ciliary BBSome complex subunit 2 N-terminal domain-containing protein</fullName>
    </recommendedName>
</protein>
<feature type="domain" description="Ciliary BBSome complex subunit 2 N-terminal" evidence="1">
    <location>
        <begin position="64"/>
        <end position="154"/>
    </location>
</feature>
<proteinExistence type="predicted"/>
<evidence type="ECO:0000313" key="3">
    <source>
        <dbReference type="EMBL" id="CEM28644.1"/>
    </source>
</evidence>
<reference evidence="3 4" key="1">
    <citation type="submission" date="2014-11" db="EMBL/GenBank/DDBJ databases">
        <authorList>
            <person name="Zhu J."/>
            <person name="Qi W."/>
            <person name="Song R."/>
        </authorList>
    </citation>
    <scope>NUCLEOTIDE SEQUENCE [LARGE SCALE GENOMIC DNA]</scope>
</reference>
<dbReference type="Gene3D" id="2.130.10.10">
    <property type="entry name" value="YVTN repeat-like/Quinoprotein amine dehydrogenase"/>
    <property type="match status" value="1"/>
</dbReference>
<dbReference type="AlphaFoldDB" id="A0A0G4GG93"/>
<dbReference type="GO" id="GO:0031514">
    <property type="term" value="C:motile cilium"/>
    <property type="evidence" value="ECO:0007669"/>
    <property type="project" value="TreeGrafter"/>
</dbReference>
<dbReference type="STRING" id="1169540.A0A0G4GG93"/>
<dbReference type="InterPro" id="IPR029430">
    <property type="entry name" value="BBS2_N"/>
</dbReference>
<dbReference type="VEuPathDB" id="CryptoDB:Vbra_17744"/>